<protein>
    <submittedName>
        <fullName evidence="1">SlyX family protein</fullName>
    </submittedName>
</protein>
<dbReference type="PANTHER" id="PTHR36508:SF1">
    <property type="entry name" value="PROTEIN SLYX"/>
    <property type="match status" value="1"/>
</dbReference>
<dbReference type="Proteomes" id="UP000324298">
    <property type="component" value="Unassembled WGS sequence"/>
</dbReference>
<gene>
    <name evidence="1" type="ORF">ET418_06535</name>
</gene>
<keyword evidence="2" id="KW-1185">Reference proteome</keyword>
<accession>A0A5A9XL06</accession>
<dbReference type="AlphaFoldDB" id="A0A5A9XL06"/>
<proteinExistence type="predicted"/>
<dbReference type="Pfam" id="PF04102">
    <property type="entry name" value="SlyX"/>
    <property type="match status" value="1"/>
</dbReference>
<name>A0A5A9XL06_9BACT</name>
<dbReference type="OrthoDB" id="5297107at2"/>
<dbReference type="Gene3D" id="1.20.5.300">
    <property type="match status" value="1"/>
</dbReference>
<dbReference type="PANTHER" id="PTHR36508">
    <property type="entry name" value="PROTEIN SLYX"/>
    <property type="match status" value="1"/>
</dbReference>
<comment type="caution">
    <text evidence="1">The sequence shown here is derived from an EMBL/GenBank/DDBJ whole genome shotgun (WGS) entry which is preliminary data.</text>
</comment>
<organism evidence="1 2">
    <name type="scientific">Oryzomonas rubra</name>
    <dbReference type="NCBI Taxonomy" id="2509454"/>
    <lineage>
        <taxon>Bacteria</taxon>
        <taxon>Pseudomonadati</taxon>
        <taxon>Thermodesulfobacteriota</taxon>
        <taxon>Desulfuromonadia</taxon>
        <taxon>Geobacterales</taxon>
        <taxon>Geobacteraceae</taxon>
        <taxon>Oryzomonas</taxon>
    </lineage>
</organism>
<dbReference type="EMBL" id="SRSD01000003">
    <property type="protein sequence ID" value="KAA0893460.1"/>
    <property type="molecule type" value="Genomic_DNA"/>
</dbReference>
<evidence type="ECO:0000313" key="2">
    <source>
        <dbReference type="Proteomes" id="UP000324298"/>
    </source>
</evidence>
<dbReference type="InterPro" id="IPR007236">
    <property type="entry name" value="SlyX"/>
</dbReference>
<evidence type="ECO:0000313" key="1">
    <source>
        <dbReference type="EMBL" id="KAA0893460.1"/>
    </source>
</evidence>
<dbReference type="RefSeq" id="WP_149306775.1">
    <property type="nucleotide sequence ID" value="NZ_SRSD01000003.1"/>
</dbReference>
<sequence>MNERITELELRFMQQEHTIQELNDTVCRQEMTIERLVREQSLIREQLRLLAPSINRSADEEEPPPHY</sequence>
<reference evidence="1 2" key="1">
    <citation type="submission" date="2019-04" db="EMBL/GenBank/DDBJ databases">
        <title>Geobacter ruber sp. nov., ferric-reducing bacteria isolated from paddy soil.</title>
        <authorList>
            <person name="Xu Z."/>
            <person name="Masuda Y."/>
            <person name="Itoh H."/>
            <person name="Senoo K."/>
        </authorList>
    </citation>
    <scope>NUCLEOTIDE SEQUENCE [LARGE SCALE GENOMIC DNA]</scope>
    <source>
        <strain evidence="1 2">Red88</strain>
    </source>
</reference>